<reference evidence="4" key="1">
    <citation type="journal article" date="2020" name="mSystems">
        <title>Genome- and Community-Level Interaction Insights into Carbon Utilization and Element Cycling Functions of Hydrothermarchaeota in Hydrothermal Sediment.</title>
        <authorList>
            <person name="Zhou Z."/>
            <person name="Liu Y."/>
            <person name="Xu W."/>
            <person name="Pan J."/>
            <person name="Luo Z.H."/>
            <person name="Li M."/>
        </authorList>
    </citation>
    <scope>NUCLEOTIDE SEQUENCE [LARGE SCALE GENOMIC DNA]</scope>
    <source>
        <strain evidence="4">SpSt-524</strain>
    </source>
</reference>
<dbReference type="InterPro" id="IPR028204">
    <property type="entry name" value="Tricorn_C1"/>
</dbReference>
<comment type="caution">
    <text evidence="4">The sequence shown here is derived from an EMBL/GenBank/DDBJ whole genome shotgun (WGS) entry which is preliminary data.</text>
</comment>
<evidence type="ECO:0000256" key="1">
    <source>
        <dbReference type="SAM" id="MobiDB-lite"/>
    </source>
</evidence>
<dbReference type="SMART" id="SM00245">
    <property type="entry name" value="TSPc"/>
    <property type="match status" value="1"/>
</dbReference>
<protein>
    <submittedName>
        <fullName evidence="4">Peptidase S41</fullName>
    </submittedName>
</protein>
<feature type="chain" id="PRO_5027886130" evidence="2">
    <location>
        <begin position="18"/>
        <end position="338"/>
    </location>
</feature>
<feature type="region of interest" description="Disordered" evidence="1">
    <location>
        <begin position="111"/>
        <end position="149"/>
    </location>
</feature>
<dbReference type="InterPro" id="IPR002645">
    <property type="entry name" value="STAS_dom"/>
</dbReference>
<dbReference type="PANTHER" id="PTHR32060:SF30">
    <property type="entry name" value="CARBOXY-TERMINAL PROCESSING PROTEASE CTPA"/>
    <property type="match status" value="1"/>
</dbReference>
<dbReference type="InterPro" id="IPR005151">
    <property type="entry name" value="Tail-specific_protease"/>
</dbReference>
<proteinExistence type="predicted"/>
<dbReference type="Gene3D" id="3.30.750.44">
    <property type="match status" value="2"/>
</dbReference>
<dbReference type="Pfam" id="PF03572">
    <property type="entry name" value="Peptidase_S41"/>
    <property type="match status" value="1"/>
</dbReference>
<evidence type="ECO:0000259" key="3">
    <source>
        <dbReference type="PROSITE" id="PS50801"/>
    </source>
</evidence>
<sequence length="338" mass="37016">MRRWVMALVLLGSLALAQNQDTQAFALRLEQAWRLVKERYYDTSFRGVNWEAIGLAYRQRLGEVRDWEGLYRLLDEMYGELHDDHSRVLSPEEARRLLGGAQCLPLPFKDPDLLPNAAPSNPGTPSPQPAQPANPVSPPSQPSQTPYETPQVRFTDGVVIVRLSNLVDAAGLSALQEAIRRYEARARGYVLDLRGNPGGLVLRMAEVAGVFMRGVPWRIVSRGLGGIPLPTTPFLGRPQTQKPLVVLIDGNVHSAAEGLAGALKNAKRAYVIGTRSAGNTEALTPYCFPDGGVALVANGVLAPFSGPTWEGRGVEPDLVEENPDEQLEAALRYILRRQ</sequence>
<evidence type="ECO:0000313" key="4">
    <source>
        <dbReference type="EMBL" id="HFG20182.1"/>
    </source>
</evidence>
<organism evidence="4">
    <name type="scientific">Meiothermus ruber</name>
    <dbReference type="NCBI Taxonomy" id="277"/>
    <lineage>
        <taxon>Bacteria</taxon>
        <taxon>Thermotogati</taxon>
        <taxon>Deinococcota</taxon>
        <taxon>Deinococci</taxon>
        <taxon>Thermales</taxon>
        <taxon>Thermaceae</taxon>
        <taxon>Meiothermus</taxon>
    </lineage>
</organism>
<dbReference type="InterPro" id="IPR029045">
    <property type="entry name" value="ClpP/crotonase-like_dom_sf"/>
</dbReference>
<feature type="domain" description="STAS" evidence="3">
    <location>
        <begin position="148"/>
        <end position="195"/>
    </location>
</feature>
<dbReference type="EMBL" id="DSWI01000012">
    <property type="protein sequence ID" value="HFG20182.1"/>
    <property type="molecule type" value="Genomic_DNA"/>
</dbReference>
<dbReference type="GO" id="GO:0007165">
    <property type="term" value="P:signal transduction"/>
    <property type="evidence" value="ECO:0007669"/>
    <property type="project" value="TreeGrafter"/>
</dbReference>
<feature type="compositionally biased region" description="Pro residues" evidence="1">
    <location>
        <begin position="122"/>
        <end position="141"/>
    </location>
</feature>
<evidence type="ECO:0000256" key="2">
    <source>
        <dbReference type="SAM" id="SignalP"/>
    </source>
</evidence>
<accession>A0A7C3HRH6</accession>
<dbReference type="Gene3D" id="3.90.226.10">
    <property type="entry name" value="2-enoyl-CoA Hydratase, Chain A, domain 1"/>
    <property type="match status" value="1"/>
</dbReference>
<dbReference type="GO" id="GO:0004175">
    <property type="term" value="F:endopeptidase activity"/>
    <property type="evidence" value="ECO:0007669"/>
    <property type="project" value="TreeGrafter"/>
</dbReference>
<feature type="signal peptide" evidence="2">
    <location>
        <begin position="1"/>
        <end position="17"/>
    </location>
</feature>
<dbReference type="SUPFAM" id="SSF52096">
    <property type="entry name" value="ClpP/crotonase"/>
    <property type="match status" value="1"/>
</dbReference>
<name>A0A7C3HRH6_MEIRU</name>
<dbReference type="CDD" id="cd07562">
    <property type="entry name" value="Peptidase_S41_TRI"/>
    <property type="match status" value="1"/>
</dbReference>
<dbReference type="GO" id="GO:0008236">
    <property type="term" value="F:serine-type peptidase activity"/>
    <property type="evidence" value="ECO:0007669"/>
    <property type="project" value="InterPro"/>
</dbReference>
<dbReference type="GO" id="GO:0006508">
    <property type="term" value="P:proteolysis"/>
    <property type="evidence" value="ECO:0007669"/>
    <property type="project" value="InterPro"/>
</dbReference>
<dbReference type="Pfam" id="PF14684">
    <property type="entry name" value="Tricorn_C1"/>
    <property type="match status" value="1"/>
</dbReference>
<dbReference type="PANTHER" id="PTHR32060">
    <property type="entry name" value="TAIL-SPECIFIC PROTEASE"/>
    <property type="match status" value="1"/>
</dbReference>
<dbReference type="AlphaFoldDB" id="A0A7C3HRH6"/>
<gene>
    <name evidence="4" type="ORF">ENS82_05575</name>
</gene>
<dbReference type="GO" id="GO:0030288">
    <property type="term" value="C:outer membrane-bounded periplasmic space"/>
    <property type="evidence" value="ECO:0007669"/>
    <property type="project" value="TreeGrafter"/>
</dbReference>
<dbReference type="PROSITE" id="PS50801">
    <property type="entry name" value="STAS"/>
    <property type="match status" value="1"/>
</dbReference>
<keyword evidence="2" id="KW-0732">Signal</keyword>